<sequence>MPNDGVAKTFTFWGMVGVVTTALKFKEHWNDYQELSQEEGRIALDDTPTHAPAMGQLDTDIPAARLKRKRSKQCCVCCGMNCGLFWKAFGIVLGIFMLWNIGKLVIWALTPAPTGLDHMPEYSVSLGCIAPAASHLYNSSSKLTYTIPMNSDHEHTLDIRGAAVGTLVLSPYPTEASGQTGIKYEISIRTDDEVLFDYLEVGSADDGSKFTLKSPIPSLMPQHVTSCMRYDMTLFIPQSLRDLEIKTGAPAHIKFADVPEIATLDSLKIGMFSMAAEVGENLLFPNMHIQAKDYGLEVYTGWIAGDVPVVESTSLSTRRGNGVLNARIHPVAVSADDDEDDDDFPQMPAAMLHTHTGHGRTDITYLQGSVHRPINSKHESQSNGDIYLTYKESGFNGPVSFQAKSYSMRNVQGGIGQDKNDRWVGNKDGEDRLVVKSDLGWVGLYF</sequence>
<dbReference type="InParanoid" id="A0A165TJS8"/>
<keyword evidence="1" id="KW-0812">Transmembrane</keyword>
<protein>
    <submittedName>
        <fullName evidence="2">Uncharacterized protein</fullName>
    </submittedName>
</protein>
<feature type="transmembrane region" description="Helical" evidence="1">
    <location>
        <begin position="74"/>
        <end position="99"/>
    </location>
</feature>
<accession>A0A165TJS8</accession>
<evidence type="ECO:0000313" key="2">
    <source>
        <dbReference type="EMBL" id="KZT26774.1"/>
    </source>
</evidence>
<dbReference type="AlphaFoldDB" id="A0A165TJS8"/>
<evidence type="ECO:0000256" key="1">
    <source>
        <dbReference type="SAM" id="Phobius"/>
    </source>
</evidence>
<reference evidence="2 3" key="1">
    <citation type="journal article" date="2016" name="Mol. Biol. Evol.">
        <title>Comparative Genomics of Early-Diverging Mushroom-Forming Fungi Provides Insights into the Origins of Lignocellulose Decay Capabilities.</title>
        <authorList>
            <person name="Nagy L.G."/>
            <person name="Riley R."/>
            <person name="Tritt A."/>
            <person name="Adam C."/>
            <person name="Daum C."/>
            <person name="Floudas D."/>
            <person name="Sun H."/>
            <person name="Yadav J.S."/>
            <person name="Pangilinan J."/>
            <person name="Larsson K.H."/>
            <person name="Matsuura K."/>
            <person name="Barry K."/>
            <person name="Labutti K."/>
            <person name="Kuo R."/>
            <person name="Ohm R.A."/>
            <person name="Bhattacharya S.S."/>
            <person name="Shirouzu T."/>
            <person name="Yoshinaga Y."/>
            <person name="Martin F.M."/>
            <person name="Grigoriev I.V."/>
            <person name="Hibbett D.S."/>
        </authorList>
    </citation>
    <scope>NUCLEOTIDE SEQUENCE [LARGE SCALE GENOMIC DNA]</scope>
    <source>
        <strain evidence="2 3">HHB14362 ss-1</strain>
    </source>
</reference>
<gene>
    <name evidence="2" type="ORF">NEOLEDRAFT_1155521</name>
</gene>
<keyword evidence="1" id="KW-0472">Membrane</keyword>
<dbReference type="Proteomes" id="UP000076761">
    <property type="component" value="Unassembled WGS sequence"/>
</dbReference>
<evidence type="ECO:0000313" key="3">
    <source>
        <dbReference type="Proteomes" id="UP000076761"/>
    </source>
</evidence>
<proteinExistence type="predicted"/>
<keyword evidence="3" id="KW-1185">Reference proteome</keyword>
<keyword evidence="1" id="KW-1133">Transmembrane helix</keyword>
<name>A0A165TJS8_9AGAM</name>
<dbReference type="EMBL" id="KV425565">
    <property type="protein sequence ID" value="KZT26774.1"/>
    <property type="molecule type" value="Genomic_DNA"/>
</dbReference>
<dbReference type="OrthoDB" id="2991206at2759"/>
<organism evidence="2 3">
    <name type="scientific">Neolentinus lepideus HHB14362 ss-1</name>
    <dbReference type="NCBI Taxonomy" id="1314782"/>
    <lineage>
        <taxon>Eukaryota</taxon>
        <taxon>Fungi</taxon>
        <taxon>Dikarya</taxon>
        <taxon>Basidiomycota</taxon>
        <taxon>Agaricomycotina</taxon>
        <taxon>Agaricomycetes</taxon>
        <taxon>Gloeophyllales</taxon>
        <taxon>Gloeophyllaceae</taxon>
        <taxon>Neolentinus</taxon>
    </lineage>
</organism>